<sequence>MVTLLQEATAEIEFGRSIRAYHAYRGEFHAAPAHTISVRSQTARCGDLSVARQALPEETCLMRTKLTMRLNLDHVGARRSFVGWNPRPHHRLRNRESSRAHRSTGGGAP</sequence>
<name>M5EZB6_9HYPH</name>
<dbReference type="EMBL" id="CAUM01000170">
    <property type="protein sequence ID" value="CCV09290.1"/>
    <property type="molecule type" value="Genomic_DNA"/>
</dbReference>
<dbReference type="AlphaFoldDB" id="M5EZB6"/>
<evidence type="ECO:0000313" key="2">
    <source>
        <dbReference type="EMBL" id="CCV09290.1"/>
    </source>
</evidence>
<organism evidence="2 3">
    <name type="scientific">Mesorhizobium metallidurans STM 2683</name>
    <dbReference type="NCBI Taxonomy" id="1297569"/>
    <lineage>
        <taxon>Bacteria</taxon>
        <taxon>Pseudomonadati</taxon>
        <taxon>Pseudomonadota</taxon>
        <taxon>Alphaproteobacteria</taxon>
        <taxon>Hyphomicrobiales</taxon>
        <taxon>Phyllobacteriaceae</taxon>
        <taxon>Mesorhizobium</taxon>
    </lineage>
</organism>
<reference evidence="2 3" key="1">
    <citation type="submission" date="2013-02" db="EMBL/GenBank/DDBJ databases">
        <authorList>
            <person name="Genoscope - CEA"/>
        </authorList>
    </citation>
    <scope>NUCLEOTIDE SEQUENCE [LARGE SCALE GENOMIC DNA]</scope>
    <source>
        <strain evidence="2 3">STM 2683</strain>
    </source>
</reference>
<evidence type="ECO:0000256" key="1">
    <source>
        <dbReference type="SAM" id="MobiDB-lite"/>
    </source>
</evidence>
<gene>
    <name evidence="2" type="ORF">MESS2_980012</name>
</gene>
<accession>M5EZB6</accession>
<dbReference type="Proteomes" id="UP000012062">
    <property type="component" value="Unassembled WGS sequence"/>
</dbReference>
<proteinExistence type="predicted"/>
<comment type="caution">
    <text evidence="2">The sequence shown here is derived from an EMBL/GenBank/DDBJ whole genome shotgun (WGS) entry which is preliminary data.</text>
</comment>
<feature type="region of interest" description="Disordered" evidence="1">
    <location>
        <begin position="83"/>
        <end position="109"/>
    </location>
</feature>
<keyword evidence="3" id="KW-1185">Reference proteome</keyword>
<protein>
    <submittedName>
        <fullName evidence="2">Uncharacterized protein</fullName>
    </submittedName>
</protein>
<evidence type="ECO:0000313" key="3">
    <source>
        <dbReference type="Proteomes" id="UP000012062"/>
    </source>
</evidence>